<evidence type="ECO:0000313" key="2">
    <source>
        <dbReference type="Proteomes" id="UP000799537"/>
    </source>
</evidence>
<accession>A0A6A6CLM7</accession>
<dbReference type="SUPFAM" id="SSF52047">
    <property type="entry name" value="RNI-like"/>
    <property type="match status" value="1"/>
</dbReference>
<name>A0A6A6CLM7_ZASCE</name>
<reference evidence="1" key="1">
    <citation type="journal article" date="2020" name="Stud. Mycol.">
        <title>101 Dothideomycetes genomes: a test case for predicting lifestyles and emergence of pathogens.</title>
        <authorList>
            <person name="Haridas S."/>
            <person name="Albert R."/>
            <person name="Binder M."/>
            <person name="Bloem J."/>
            <person name="Labutti K."/>
            <person name="Salamov A."/>
            <person name="Andreopoulos B."/>
            <person name="Baker S."/>
            <person name="Barry K."/>
            <person name="Bills G."/>
            <person name="Bluhm B."/>
            <person name="Cannon C."/>
            <person name="Castanera R."/>
            <person name="Culley D."/>
            <person name="Daum C."/>
            <person name="Ezra D."/>
            <person name="Gonzalez J."/>
            <person name="Henrissat B."/>
            <person name="Kuo A."/>
            <person name="Liang C."/>
            <person name="Lipzen A."/>
            <person name="Lutzoni F."/>
            <person name="Magnuson J."/>
            <person name="Mondo S."/>
            <person name="Nolan M."/>
            <person name="Ohm R."/>
            <person name="Pangilinan J."/>
            <person name="Park H.-J."/>
            <person name="Ramirez L."/>
            <person name="Alfaro M."/>
            <person name="Sun H."/>
            <person name="Tritt A."/>
            <person name="Yoshinaga Y."/>
            <person name="Zwiers L.-H."/>
            <person name="Turgeon B."/>
            <person name="Goodwin S."/>
            <person name="Spatafora J."/>
            <person name="Crous P."/>
            <person name="Grigoriev I."/>
        </authorList>
    </citation>
    <scope>NUCLEOTIDE SEQUENCE</scope>
    <source>
        <strain evidence="1">ATCC 36951</strain>
    </source>
</reference>
<dbReference type="AlphaFoldDB" id="A0A6A6CLM7"/>
<evidence type="ECO:0000313" key="1">
    <source>
        <dbReference type="EMBL" id="KAF2167543.1"/>
    </source>
</evidence>
<gene>
    <name evidence="1" type="ORF">M409DRAFT_22349</name>
</gene>
<keyword evidence="2" id="KW-1185">Reference proteome</keyword>
<dbReference type="Gene3D" id="3.80.10.10">
    <property type="entry name" value="Ribonuclease Inhibitor"/>
    <property type="match status" value="1"/>
</dbReference>
<dbReference type="EMBL" id="ML993593">
    <property type="protein sequence ID" value="KAF2167543.1"/>
    <property type="molecule type" value="Genomic_DNA"/>
</dbReference>
<proteinExistence type="predicted"/>
<evidence type="ECO:0008006" key="3">
    <source>
        <dbReference type="Google" id="ProtNLM"/>
    </source>
</evidence>
<dbReference type="RefSeq" id="XP_033668432.1">
    <property type="nucleotide sequence ID" value="XM_033806295.1"/>
</dbReference>
<organism evidence="1 2">
    <name type="scientific">Zasmidium cellare ATCC 36951</name>
    <dbReference type="NCBI Taxonomy" id="1080233"/>
    <lineage>
        <taxon>Eukaryota</taxon>
        <taxon>Fungi</taxon>
        <taxon>Dikarya</taxon>
        <taxon>Ascomycota</taxon>
        <taxon>Pezizomycotina</taxon>
        <taxon>Dothideomycetes</taxon>
        <taxon>Dothideomycetidae</taxon>
        <taxon>Mycosphaerellales</taxon>
        <taxon>Mycosphaerellaceae</taxon>
        <taxon>Zasmidium</taxon>
    </lineage>
</organism>
<dbReference type="OrthoDB" id="3650219at2759"/>
<dbReference type="InterPro" id="IPR032675">
    <property type="entry name" value="LRR_dom_sf"/>
</dbReference>
<sequence>MADEDMAKLSLHDEDEKKMPHLPNEILTKIFSHHQFPSASTIGRDRYEGLNIPKGPLVRTGPIEDYIDNDLNTGASIHKHGEYKEKLRTLSAISNASRTFHKVALPLMYAIYPGQTVVKPKLFLRSIKKNPELAPLVKQMVIDPWDTFNGSKQVRDSIERVGLQKELPSILDRQAEEWNDEAYATLLLLRCPDIDALTITLPSFYSADVGLFDLLKKIRQADCDSRTKKNGNVGKPENVLVDMPLRKGAHALMRLSSVESVTAYRFWDGATTLKGLQHLQSLTLWRNSFKPAELLKALDTCTGLRSLNIMFAGFKSILGKLLPDDRIDMNELGKIIRMKLTNLRDLRLDDREQDPPKPYVLPSLRRGPPLEKLAINEAALGCYTGRRMPSIPLADMLPKSLQSLAILRSNQWWHEADHGPRGNEFIGDDGVTYRFDAIHDKIVEFLRSRHEKCPELKEIYLDTPAKFGRSVKAFGWKIERVVEAEVLERPSVVVDMLVPPKEKREWEKTQVERGRLRFC</sequence>
<dbReference type="GeneID" id="54559567"/>
<dbReference type="Proteomes" id="UP000799537">
    <property type="component" value="Unassembled WGS sequence"/>
</dbReference>
<protein>
    <recommendedName>
        <fullName evidence="3">F-box domain-containing protein</fullName>
    </recommendedName>
</protein>